<organism evidence="2 3">
    <name type="scientific">Streptomyces glycanivorans</name>
    <dbReference type="NCBI Taxonomy" id="3033808"/>
    <lineage>
        <taxon>Bacteria</taxon>
        <taxon>Bacillati</taxon>
        <taxon>Actinomycetota</taxon>
        <taxon>Actinomycetes</taxon>
        <taxon>Kitasatosporales</taxon>
        <taxon>Streptomycetaceae</taxon>
        <taxon>Streptomyces</taxon>
    </lineage>
</organism>
<protein>
    <submittedName>
        <fullName evidence="2">Uncharacterized protein</fullName>
    </submittedName>
</protein>
<keyword evidence="3" id="KW-1185">Reference proteome</keyword>
<reference evidence="2 3" key="1">
    <citation type="submission" date="2023-03" db="EMBL/GenBank/DDBJ databases">
        <title>Isolation and description of six Streptomyces strains from soil environments, able to metabolize different microbial glucans.</title>
        <authorList>
            <person name="Widen T."/>
            <person name="Larsbrink J."/>
        </authorList>
    </citation>
    <scope>NUCLEOTIDE SEQUENCE [LARGE SCALE GENOMIC DNA]</scope>
    <source>
        <strain evidence="2 3">Alt3</strain>
    </source>
</reference>
<feature type="compositionally biased region" description="Acidic residues" evidence="1">
    <location>
        <begin position="134"/>
        <end position="144"/>
    </location>
</feature>
<accession>A0ABY9JG01</accession>
<evidence type="ECO:0000313" key="3">
    <source>
        <dbReference type="Proteomes" id="UP001224433"/>
    </source>
</evidence>
<evidence type="ECO:0000313" key="2">
    <source>
        <dbReference type="EMBL" id="WLQ66632.1"/>
    </source>
</evidence>
<dbReference type="RefSeq" id="WP_181396646.1">
    <property type="nucleotide sequence ID" value="NZ_CP120983.1"/>
</dbReference>
<gene>
    <name evidence="2" type="ORF">P8A20_25010</name>
</gene>
<sequence length="144" mass="15612">MMADPSMVFSTDPRYGLVARSGWEQEEARTVLRDLGWVWEEELHALVQPDNVSAVEAGVQAVEELHLHGHHTGYSMGPYGPMLLTLDRAETVITKEVGCDTLDGPTPEMVTTGSRDGSHLASTDAVALPPQEPDVADEFEGPSL</sequence>
<feature type="region of interest" description="Disordered" evidence="1">
    <location>
        <begin position="98"/>
        <end position="144"/>
    </location>
</feature>
<proteinExistence type="predicted"/>
<dbReference type="EMBL" id="CP120983">
    <property type="protein sequence ID" value="WLQ66632.1"/>
    <property type="molecule type" value="Genomic_DNA"/>
</dbReference>
<name>A0ABY9JG01_9ACTN</name>
<dbReference type="Proteomes" id="UP001224433">
    <property type="component" value="Chromosome"/>
</dbReference>
<evidence type="ECO:0000256" key="1">
    <source>
        <dbReference type="SAM" id="MobiDB-lite"/>
    </source>
</evidence>